<evidence type="ECO:0000256" key="1">
    <source>
        <dbReference type="SAM" id="SignalP"/>
    </source>
</evidence>
<name>A0A0S2KEA4_9GAMM</name>
<feature type="chain" id="PRO_5006601565" description="DUF3108 domain-containing protein" evidence="1">
    <location>
        <begin position="30"/>
        <end position="261"/>
    </location>
</feature>
<gene>
    <name evidence="2" type="ORF">PS2015_1999</name>
</gene>
<organism evidence="2 3">
    <name type="scientific">Pseudohongiella spirulinae</name>
    <dbReference type="NCBI Taxonomy" id="1249552"/>
    <lineage>
        <taxon>Bacteria</taxon>
        <taxon>Pseudomonadati</taxon>
        <taxon>Pseudomonadota</taxon>
        <taxon>Gammaproteobacteria</taxon>
        <taxon>Pseudomonadales</taxon>
        <taxon>Pseudohongiellaceae</taxon>
        <taxon>Pseudohongiella</taxon>
    </lineage>
</organism>
<feature type="signal peptide" evidence="1">
    <location>
        <begin position="1"/>
        <end position="29"/>
    </location>
</feature>
<dbReference type="Proteomes" id="UP000065641">
    <property type="component" value="Chromosome"/>
</dbReference>
<evidence type="ECO:0000313" key="2">
    <source>
        <dbReference type="EMBL" id="ALO46640.1"/>
    </source>
</evidence>
<dbReference type="EMBL" id="CP013189">
    <property type="protein sequence ID" value="ALO46640.1"/>
    <property type="molecule type" value="Genomic_DNA"/>
</dbReference>
<proteinExistence type="predicted"/>
<protein>
    <recommendedName>
        <fullName evidence="4">DUF3108 domain-containing protein</fullName>
    </recommendedName>
</protein>
<dbReference type="RefSeq" id="WP_058022111.1">
    <property type="nucleotide sequence ID" value="NZ_CP013189.1"/>
</dbReference>
<dbReference type="InterPro" id="IPR021457">
    <property type="entry name" value="DUF3108"/>
</dbReference>
<dbReference type="OrthoDB" id="6007799at2"/>
<dbReference type="KEGG" id="pspi:PS2015_1999"/>
<keyword evidence="3" id="KW-1185">Reference proteome</keyword>
<accession>A0A0S2KEA4</accession>
<evidence type="ECO:0000313" key="3">
    <source>
        <dbReference type="Proteomes" id="UP000065641"/>
    </source>
</evidence>
<dbReference type="Pfam" id="PF11306">
    <property type="entry name" value="DUF3108"/>
    <property type="match status" value="1"/>
</dbReference>
<evidence type="ECO:0008006" key="4">
    <source>
        <dbReference type="Google" id="ProtNLM"/>
    </source>
</evidence>
<dbReference type="AlphaFoldDB" id="A0A0S2KEA4"/>
<keyword evidence="1" id="KW-0732">Signal</keyword>
<dbReference type="STRING" id="1249552.PS2015_1999"/>
<reference evidence="2 3" key="1">
    <citation type="submission" date="2015-11" db="EMBL/GenBank/DDBJ databases">
        <authorList>
            <person name="Zhang Y."/>
            <person name="Guo Z."/>
        </authorList>
    </citation>
    <scope>NUCLEOTIDE SEQUENCE [LARGE SCALE GENOMIC DNA]</scope>
    <source>
        <strain evidence="2 3">KCTC 32221</strain>
    </source>
</reference>
<sequence precursor="true">MTNTRTCMLMAGKLALFSSLLMATSTSLAQSGIELDGVALPAPTPYAATYQARAMGFRTEAYRQLNLQQDDSYHVRHGLELSVLGATLISVEESSQFNWSDRGAVPLDYHYRQGGVRKRDERISFDWDSSIAMMNRDERQKQAELQGGLLDNLSFTAQMSADLLRLAQTTDLTAGGQTLQYELMDWNEVDIHTYTIVGAERIETLLGEVDTLKIERVRAPERDRSTTIWLAVDHEYTLARLEQVEGGTRTELLLKSIEMNQ</sequence>